<dbReference type="EMBL" id="CWGJ01000019">
    <property type="protein sequence ID" value="CRX38767.1"/>
    <property type="molecule type" value="Genomic_DNA"/>
</dbReference>
<dbReference type="SUPFAM" id="SSF51161">
    <property type="entry name" value="Trimeric LpxA-like enzymes"/>
    <property type="match status" value="1"/>
</dbReference>
<dbReference type="AlphaFoldDB" id="A0A0H5DQG3"/>
<sequence>MNENLKPSLALIGGGRWGKNLLRNFHSLGVLHTLCDANEKLLDSYQSQYPGVRMTASLHSVMHDPAIDKVAIAAPALMHFQIAKEALMCGKDVFVEKPICMNVQEGEELIRLAQERGKILMVGHILQYHPAIHKLEEMVGRGELGKLQYIASNRLNLGAFRTEENALWNFAPHDISVILSLAGNRLPEEVRCTGGNYISQGVADTTMTTMTFDQELKAHIYVSWLHPFKEQKLVVIGSHGMAVFDDTKPIDEKLAVFRNYVRWSQGSIPEVNSSQPEFIPLALGEPLKAECQHFLNCCQERISPKTDGIEGLRVLKVLEAAQLSLESSGEKFHPKKLPVFSFAKPSYFAHESACVDDTATVGHDTKIWHFSHIMKGATIGDRCSIGQNVVVSPAVSIGSGVKIQNNVSIYTGVTVEEDVFIGPSAVFTNVINPRSPIPRKNEFKPTVIKQGATIGANSTIICGITIGRFSFVGAGAVVTKDVPPYALVVGNPAKQTGWMSRAGYKLPLPLKTPQGETLSAKCPGTGEEYLLEGALLRERENAPKEEMVHAR</sequence>
<dbReference type="Proteomes" id="UP000220251">
    <property type="component" value="Unassembled WGS sequence"/>
</dbReference>
<dbReference type="CDD" id="cd03358">
    <property type="entry name" value="LbH_WxcM_N_like"/>
    <property type="match status" value="1"/>
</dbReference>
<dbReference type="PROSITE" id="PS00101">
    <property type="entry name" value="HEXAPEP_TRANSFERASES"/>
    <property type="match status" value="1"/>
</dbReference>
<evidence type="ECO:0000259" key="5">
    <source>
        <dbReference type="Pfam" id="PF22725"/>
    </source>
</evidence>
<keyword evidence="7" id="KW-1185">Reference proteome</keyword>
<dbReference type="Gene3D" id="2.20.70.110">
    <property type="match status" value="1"/>
</dbReference>
<keyword evidence="1" id="KW-0808">Transferase</keyword>
<dbReference type="OrthoDB" id="9783105at2"/>
<feature type="domain" description="GFO/IDH/MocA-like oxidoreductase" evidence="5">
    <location>
        <begin position="133"/>
        <end position="242"/>
    </location>
</feature>
<dbReference type="InterPro" id="IPR011004">
    <property type="entry name" value="Trimer_LpxA-like_sf"/>
</dbReference>
<evidence type="ECO:0000256" key="3">
    <source>
        <dbReference type="ARBA" id="ARBA00023315"/>
    </source>
</evidence>
<keyword evidence="3" id="KW-0012">Acyltransferase</keyword>
<dbReference type="InterPro" id="IPR051450">
    <property type="entry name" value="Gfo/Idh/MocA_Oxidoreductases"/>
</dbReference>
<evidence type="ECO:0000313" key="6">
    <source>
        <dbReference type="EMBL" id="CRX38767.1"/>
    </source>
</evidence>
<organism evidence="6 7">
    <name type="scientific">Estrella lausannensis</name>
    <dbReference type="NCBI Taxonomy" id="483423"/>
    <lineage>
        <taxon>Bacteria</taxon>
        <taxon>Pseudomonadati</taxon>
        <taxon>Chlamydiota</taxon>
        <taxon>Chlamydiia</taxon>
        <taxon>Parachlamydiales</taxon>
        <taxon>Candidatus Criblamydiaceae</taxon>
        <taxon>Estrella</taxon>
    </lineage>
</organism>
<dbReference type="Pfam" id="PF22725">
    <property type="entry name" value="GFO_IDH_MocA_C3"/>
    <property type="match status" value="1"/>
</dbReference>
<dbReference type="PANTHER" id="PTHR43377:SF6">
    <property type="entry name" value="GFO_IDH_MOCA-LIKE OXIDOREDUCTASE N-TERMINAL DOMAIN-CONTAINING PROTEIN"/>
    <property type="match status" value="1"/>
</dbReference>
<dbReference type="Gene3D" id="3.40.50.720">
    <property type="entry name" value="NAD(P)-binding Rossmann-like Domain"/>
    <property type="match status" value="1"/>
</dbReference>
<feature type="domain" description="Gfo/Idh/MocA-like oxidoreductase N-terminal" evidence="4">
    <location>
        <begin position="10"/>
        <end position="124"/>
    </location>
</feature>
<reference evidence="7" key="1">
    <citation type="submission" date="2015-06" db="EMBL/GenBank/DDBJ databases">
        <authorList>
            <person name="Bertelli C."/>
        </authorList>
    </citation>
    <scope>NUCLEOTIDE SEQUENCE [LARGE SCALE GENOMIC DNA]</scope>
    <source>
        <strain evidence="7">CRIB-30</strain>
    </source>
</reference>
<dbReference type="InterPro" id="IPR036291">
    <property type="entry name" value="NAD(P)-bd_dom_sf"/>
</dbReference>
<evidence type="ECO:0000256" key="1">
    <source>
        <dbReference type="ARBA" id="ARBA00022679"/>
    </source>
</evidence>
<gene>
    <name evidence="6" type="ORF">ELAC_1431</name>
</gene>
<dbReference type="Gene3D" id="3.30.360.10">
    <property type="entry name" value="Dihydrodipicolinate Reductase, domain 2"/>
    <property type="match status" value="1"/>
</dbReference>
<dbReference type="InterPro" id="IPR000683">
    <property type="entry name" value="Gfo/Idh/MocA-like_OxRdtase_N"/>
</dbReference>
<evidence type="ECO:0000256" key="2">
    <source>
        <dbReference type="ARBA" id="ARBA00022737"/>
    </source>
</evidence>
<dbReference type="InterPro" id="IPR001451">
    <property type="entry name" value="Hexapep"/>
</dbReference>
<dbReference type="InterPro" id="IPR018357">
    <property type="entry name" value="Hexapep_transf_CS"/>
</dbReference>
<name>A0A0H5DQG3_9BACT</name>
<evidence type="ECO:0000313" key="7">
    <source>
        <dbReference type="Proteomes" id="UP000220251"/>
    </source>
</evidence>
<keyword evidence="2" id="KW-0677">Repeat</keyword>
<proteinExistence type="predicted"/>
<dbReference type="Pfam" id="PF01408">
    <property type="entry name" value="GFO_IDH_MocA"/>
    <property type="match status" value="1"/>
</dbReference>
<dbReference type="SUPFAM" id="SSF55347">
    <property type="entry name" value="Glyceraldehyde-3-phosphate dehydrogenase-like, C-terminal domain"/>
    <property type="match status" value="1"/>
</dbReference>
<dbReference type="GO" id="GO:0016746">
    <property type="term" value="F:acyltransferase activity"/>
    <property type="evidence" value="ECO:0007669"/>
    <property type="project" value="UniProtKB-KW"/>
</dbReference>
<dbReference type="Pfam" id="PF00132">
    <property type="entry name" value="Hexapep"/>
    <property type="match status" value="3"/>
</dbReference>
<dbReference type="PANTHER" id="PTHR43377">
    <property type="entry name" value="BILIVERDIN REDUCTASE A"/>
    <property type="match status" value="1"/>
</dbReference>
<dbReference type="GO" id="GO:0000166">
    <property type="term" value="F:nucleotide binding"/>
    <property type="evidence" value="ECO:0007669"/>
    <property type="project" value="InterPro"/>
</dbReference>
<dbReference type="RefSeq" id="WP_098038631.1">
    <property type="nucleotide sequence ID" value="NZ_CWGJ01000019.1"/>
</dbReference>
<accession>A0A0H5DQG3</accession>
<dbReference type="Gene3D" id="2.160.10.10">
    <property type="entry name" value="Hexapeptide repeat proteins"/>
    <property type="match status" value="1"/>
</dbReference>
<dbReference type="SUPFAM" id="SSF51735">
    <property type="entry name" value="NAD(P)-binding Rossmann-fold domains"/>
    <property type="match status" value="1"/>
</dbReference>
<protein>
    <submittedName>
        <fullName evidence="6">NAD-dependent oxidoreductase</fullName>
    </submittedName>
</protein>
<evidence type="ECO:0000259" key="4">
    <source>
        <dbReference type="Pfam" id="PF01408"/>
    </source>
</evidence>
<dbReference type="InterPro" id="IPR055170">
    <property type="entry name" value="GFO_IDH_MocA-like_dom"/>
</dbReference>